<feature type="transmembrane region" description="Helical" evidence="2">
    <location>
        <begin position="654"/>
        <end position="680"/>
    </location>
</feature>
<gene>
    <name evidence="3" type="ORF">BLNAU_399</name>
</gene>
<feature type="region of interest" description="Disordered" evidence="1">
    <location>
        <begin position="585"/>
        <end position="647"/>
    </location>
</feature>
<keyword evidence="2" id="KW-0812">Transmembrane</keyword>
<keyword evidence="2" id="KW-0472">Membrane</keyword>
<dbReference type="Proteomes" id="UP001281761">
    <property type="component" value="Unassembled WGS sequence"/>
</dbReference>
<name>A0ABQ9YL50_9EUKA</name>
<evidence type="ECO:0000256" key="2">
    <source>
        <dbReference type="SAM" id="Phobius"/>
    </source>
</evidence>
<keyword evidence="2" id="KW-1133">Transmembrane helix</keyword>
<evidence type="ECO:0000313" key="4">
    <source>
        <dbReference type="Proteomes" id="UP001281761"/>
    </source>
</evidence>
<comment type="caution">
    <text evidence="3">The sequence shown here is derived from an EMBL/GenBank/DDBJ whole genome shotgun (WGS) entry which is preliminary data.</text>
</comment>
<accession>A0ABQ9YL50</accession>
<keyword evidence="4" id="KW-1185">Reference proteome</keyword>
<reference evidence="3 4" key="1">
    <citation type="journal article" date="2022" name="bioRxiv">
        <title>Genomics of Preaxostyla Flagellates Illuminates Evolutionary Transitions and the Path Towards Mitochondrial Loss.</title>
        <authorList>
            <person name="Novak L.V.F."/>
            <person name="Treitli S.C."/>
            <person name="Pyrih J."/>
            <person name="Halakuc P."/>
            <person name="Pipaliya S.V."/>
            <person name="Vacek V."/>
            <person name="Brzon O."/>
            <person name="Soukal P."/>
            <person name="Eme L."/>
            <person name="Dacks J.B."/>
            <person name="Karnkowska A."/>
            <person name="Elias M."/>
            <person name="Hampl V."/>
        </authorList>
    </citation>
    <scope>NUCLEOTIDE SEQUENCE [LARGE SCALE GENOMIC DNA]</scope>
    <source>
        <strain evidence="3">NAU3</strain>
        <tissue evidence="3">Gut</tissue>
    </source>
</reference>
<evidence type="ECO:0000256" key="1">
    <source>
        <dbReference type="SAM" id="MobiDB-lite"/>
    </source>
</evidence>
<protein>
    <submittedName>
        <fullName evidence="3">Uncharacterized protein</fullName>
    </submittedName>
</protein>
<proteinExistence type="predicted"/>
<organism evidence="3 4">
    <name type="scientific">Blattamonas nauphoetae</name>
    <dbReference type="NCBI Taxonomy" id="2049346"/>
    <lineage>
        <taxon>Eukaryota</taxon>
        <taxon>Metamonada</taxon>
        <taxon>Preaxostyla</taxon>
        <taxon>Oxymonadida</taxon>
        <taxon>Blattamonas</taxon>
    </lineage>
</organism>
<evidence type="ECO:0000313" key="3">
    <source>
        <dbReference type="EMBL" id="KAK2964483.1"/>
    </source>
</evidence>
<sequence length="748" mass="83081">MIIPTIHDFSKYACVTPLKSPKSLFSLVNSSLACLHLVILHAPLSSTSSNELPYISDKLFPQEGFFCLMQSDLVLGSCIVTTSTPSSFHTPLAFTATRPLIVSWRSNVQISSSLISNISQTNTTLIIVEGNGKTLLQKSKIENIGSNFAAGAKLTHPSVLHTAFDPTAQSGILECHFIDCACSRSVPAIHLGVTPFHLDVHRNTHNEDQEPVTTTHPTVVFDMSVMTVSSSFTPPGVLLGCEYVLMQFSNNTLNKGTASTSNSFVFSSFSPPPNNLDEDPVCHVCDRSPNAGEPCRYSPAPIRLFHSFVDFTNVSINGLEGGFEMVEGAAFFKSITMNISHTPSLLSTSTSNSDSPPFIYTTQRPSLHMNLNCSGKAKLQFAEDDPGTTWLEKNTQNLWFNLGDCEVVKGNIHKKYTTLYKSSLAKATLTEGFTYAFSSSSSNSASHISPPPVAEATNSACFVTVDLFGDGLYPCNLQVNLSLIGKDRVMQSSRSLDLSLLPTECYCAWHSSTHISLTFRRTELPTDTTATKLKDKRFGIRIIHGPKLTESSKSILIENKLKETTDDAVEKDADRALRIEADKKRESMERELKSESDRKKDEAERKKREQQLRDEERKREEEERKRLEAEERERERKRKQEEKQDPSRKDSQKVVVVVIVCIILVCLVALVVLVCILCIVRSKRRKELEKRRLSGIELIFGEDAEHDMFEESEPGNWIKGTDDQTLPGAESLLEDDTAPLNPTSTILI</sequence>
<dbReference type="EMBL" id="JARBJD010000002">
    <property type="protein sequence ID" value="KAK2964483.1"/>
    <property type="molecule type" value="Genomic_DNA"/>
</dbReference>